<reference evidence="6" key="2">
    <citation type="submission" date="2025-05" db="UniProtKB">
        <authorList>
            <consortium name="RefSeq"/>
        </authorList>
    </citation>
    <scope>IDENTIFICATION</scope>
    <source>
        <strain evidence="5 6">Aabys</strain>
        <tissue evidence="6">Whole body</tissue>
    </source>
</reference>
<sequence length="95" mass="10195">MKFVFTLAILALAFACVFAVGDECDPDGNGKPVCTSANVGQPSRNFWDPTAYWLCVSAGAEAELRRCPSSSLYDSATQACIPASSWVWTPPCPEE</sequence>
<dbReference type="PANTHER" id="PTHR20987:SF0">
    <property type="entry name" value="CHITIN-BINDING TYPE-2 DOMAIN-CONTAINING PROTEIN-RELATED"/>
    <property type="match status" value="1"/>
</dbReference>
<dbReference type="PANTHER" id="PTHR20987">
    <property type="entry name" value="CHITIN-BINDING TYPE-2 DOMAIN-CONTAINING PROTEIN-RELATED"/>
    <property type="match status" value="1"/>
</dbReference>
<feature type="signal peptide" evidence="1">
    <location>
        <begin position="1"/>
        <end position="19"/>
    </location>
</feature>
<dbReference type="VEuPathDB" id="VectorBase:MDOMA2_016286"/>
<dbReference type="SUPFAM" id="SSF57625">
    <property type="entry name" value="Invertebrate chitin-binding proteins"/>
    <property type="match status" value="1"/>
</dbReference>
<feature type="domain" description="Chitin-binding type-2" evidence="2">
    <location>
        <begin position="31"/>
        <end position="94"/>
    </location>
</feature>
<dbReference type="AlphaFoldDB" id="A0A1I8NIF2"/>
<dbReference type="GeneID" id="101889570"/>
<dbReference type="RefSeq" id="XP_005177264.1">
    <property type="nucleotide sequence ID" value="XM_005177207.3"/>
</dbReference>
<dbReference type="GO" id="GO:0008061">
    <property type="term" value="F:chitin binding"/>
    <property type="evidence" value="ECO:0007669"/>
    <property type="project" value="InterPro"/>
</dbReference>
<dbReference type="InterPro" id="IPR036508">
    <property type="entry name" value="Chitin-bd_dom_sf"/>
</dbReference>
<dbReference type="VEuPathDB" id="VectorBase:MDOMA2_014740"/>
<dbReference type="OrthoDB" id="7913749at2759"/>
<dbReference type="PROSITE" id="PS50940">
    <property type="entry name" value="CHIT_BIND_II"/>
    <property type="match status" value="1"/>
</dbReference>
<organism evidence="3">
    <name type="scientific">Musca domestica</name>
    <name type="common">House fly</name>
    <dbReference type="NCBI Taxonomy" id="7370"/>
    <lineage>
        <taxon>Eukaryota</taxon>
        <taxon>Metazoa</taxon>
        <taxon>Ecdysozoa</taxon>
        <taxon>Arthropoda</taxon>
        <taxon>Hexapoda</taxon>
        <taxon>Insecta</taxon>
        <taxon>Pterygota</taxon>
        <taxon>Neoptera</taxon>
        <taxon>Endopterygota</taxon>
        <taxon>Diptera</taxon>
        <taxon>Brachycera</taxon>
        <taxon>Muscomorpha</taxon>
        <taxon>Muscoidea</taxon>
        <taxon>Muscidae</taxon>
        <taxon>Musca</taxon>
    </lineage>
</organism>
<dbReference type="Proteomes" id="UP001652621">
    <property type="component" value="Unplaced"/>
</dbReference>
<dbReference type="VEuPathDB" id="VectorBase:MDOA015471"/>
<dbReference type="eggNOG" id="ENOG502T6TI">
    <property type="taxonomic scope" value="Eukaryota"/>
</dbReference>
<dbReference type="RefSeq" id="XP_058976741.1">
    <property type="nucleotide sequence ID" value="XM_059120758.1"/>
</dbReference>
<gene>
    <name evidence="3" type="primary">101889570</name>
    <name evidence="5" type="synonym">LOC101889570</name>
    <name evidence="6" type="synonym">LOC131801801</name>
</gene>
<evidence type="ECO:0000313" key="6">
    <source>
        <dbReference type="RefSeq" id="XP_058976741.1"/>
    </source>
</evidence>
<dbReference type="PROSITE" id="PS51257">
    <property type="entry name" value="PROKAR_LIPOPROTEIN"/>
    <property type="match status" value="1"/>
</dbReference>
<feature type="chain" id="PRO_5044561746" evidence="1">
    <location>
        <begin position="20"/>
        <end position="95"/>
    </location>
</feature>
<reference evidence="3" key="1">
    <citation type="submission" date="2020-05" db="UniProtKB">
        <authorList>
            <consortium name="EnsemblMetazoa"/>
        </authorList>
    </citation>
    <scope>IDENTIFICATION</scope>
    <source>
        <strain evidence="3">Aabys</strain>
    </source>
</reference>
<protein>
    <submittedName>
        <fullName evidence="5">Uncharacterized protein LOC101889570</fullName>
    </submittedName>
    <submittedName>
        <fullName evidence="6">Uncharacterized protein LOC131801801</fullName>
    </submittedName>
</protein>
<evidence type="ECO:0000256" key="1">
    <source>
        <dbReference type="SAM" id="SignalP"/>
    </source>
</evidence>
<dbReference type="InterPro" id="IPR002557">
    <property type="entry name" value="Chitin-bd_dom"/>
</dbReference>
<keyword evidence="1" id="KW-0732">Signal</keyword>
<proteinExistence type="predicted"/>
<evidence type="ECO:0000313" key="5">
    <source>
        <dbReference type="RefSeq" id="XP_005177264.1"/>
    </source>
</evidence>
<evidence type="ECO:0000313" key="3">
    <source>
        <dbReference type="EnsemblMetazoa" id="MDOA015471-PA"/>
    </source>
</evidence>
<dbReference type="EnsemblMetazoa" id="MDOA015471-RA">
    <property type="protein sequence ID" value="MDOA015471-PA"/>
    <property type="gene ID" value="MDOA015471"/>
</dbReference>
<evidence type="ECO:0000259" key="2">
    <source>
        <dbReference type="PROSITE" id="PS50940"/>
    </source>
</evidence>
<accession>A0A1I8NIF2</accession>
<keyword evidence="4" id="KW-1185">Reference proteome</keyword>
<evidence type="ECO:0000313" key="4">
    <source>
        <dbReference type="Proteomes" id="UP001652621"/>
    </source>
</evidence>
<name>A0A1I8NIF2_MUSDO</name>
<dbReference type="KEGG" id="mde:101889570"/>
<dbReference type="GO" id="GO:0005576">
    <property type="term" value="C:extracellular region"/>
    <property type="evidence" value="ECO:0007669"/>
    <property type="project" value="InterPro"/>
</dbReference>